<comment type="caution">
    <text evidence="2">The sequence shown here is derived from an EMBL/GenBank/DDBJ whole genome shotgun (WGS) entry which is preliminary data.</text>
</comment>
<feature type="compositionally biased region" description="Basic and acidic residues" evidence="1">
    <location>
        <begin position="386"/>
        <end position="423"/>
    </location>
</feature>
<feature type="compositionally biased region" description="Basic residues" evidence="1">
    <location>
        <begin position="327"/>
        <end position="336"/>
    </location>
</feature>
<proteinExistence type="predicted"/>
<feature type="compositionally biased region" description="Acidic residues" evidence="1">
    <location>
        <begin position="309"/>
        <end position="321"/>
    </location>
</feature>
<keyword evidence="3" id="KW-1185">Reference proteome</keyword>
<feature type="compositionally biased region" description="Acidic residues" evidence="1">
    <location>
        <begin position="148"/>
        <end position="161"/>
    </location>
</feature>
<protein>
    <submittedName>
        <fullName evidence="2">Uncharacterized protein</fullName>
    </submittedName>
</protein>
<dbReference type="GeneID" id="28865373"/>
<feature type="compositionally biased region" description="Basic residues" evidence="1">
    <location>
        <begin position="533"/>
        <end position="545"/>
    </location>
</feature>
<organism evidence="2 3">
    <name type="scientific">Colletotrichum higginsianum (strain IMI 349063)</name>
    <name type="common">Crucifer anthracnose fungus</name>
    <dbReference type="NCBI Taxonomy" id="759273"/>
    <lineage>
        <taxon>Eukaryota</taxon>
        <taxon>Fungi</taxon>
        <taxon>Dikarya</taxon>
        <taxon>Ascomycota</taxon>
        <taxon>Pezizomycotina</taxon>
        <taxon>Sordariomycetes</taxon>
        <taxon>Hypocreomycetidae</taxon>
        <taxon>Glomerellales</taxon>
        <taxon>Glomerellaceae</taxon>
        <taxon>Colletotrichum</taxon>
        <taxon>Colletotrichum destructivum species complex</taxon>
    </lineage>
</organism>
<feature type="compositionally biased region" description="Low complexity" evidence="1">
    <location>
        <begin position="370"/>
        <end position="379"/>
    </location>
</feature>
<gene>
    <name evidence="2" type="ORF">CH63R_06291</name>
</gene>
<dbReference type="AlphaFoldDB" id="A0A1B7YEY4"/>
<dbReference type="EMBL" id="LTAN01000004">
    <property type="protein sequence ID" value="OBR10599.1"/>
    <property type="molecule type" value="Genomic_DNA"/>
</dbReference>
<feature type="compositionally biased region" description="Low complexity" evidence="1">
    <location>
        <begin position="547"/>
        <end position="568"/>
    </location>
</feature>
<feature type="compositionally biased region" description="Gly residues" evidence="1">
    <location>
        <begin position="264"/>
        <end position="287"/>
    </location>
</feature>
<sequence length="582" mass="63608">MHPKANSLLDDKMARIKNPSPFNDDPARDIAIDLSGSTRGLIPSIERDDDDGDDEAPRLRPKAPKKKKLSKKAQGKHPIRKLEEEEEEKDKEEEENDKLRKYEELLTTLKISLENTQGTMRRSIVDMFRARNHLNARVNDLETYVGSIDDDGDDGDEEDEGQQNQRSLAQRQDGYEVAQDNLSEQQMVLASQQQRLDRRLADIEYCLHLNAPERSQSAPPRPADPAAGLFPPWSEGYWGGRRSPSRLVGVWGPRSTRSSRREGGLPGTGSGSGAAGINNMGGNGGIRSLGPPVSGPTSTIPAKRKSGELEADDDDDDENDENDRQKKSGKGGKKQKNNSGNKVEGEDQESGPKPKATNAKKSKGKDKAKTTGTAKPAPKILLKVSEYQRAKDQERGEGEKEDHRTGKARPEVVLPKNEKRKAEDDGDEEEKAPRRNRANTRSQTGTKNDKGATTAAAPQATSESTSSKTTSEAPPNTDSKTAPKTAPKIILKRRRGDDTDPDDNDDDEDDQEPEKKKAKVAPKKTKAAAVPKKTTKKKAASKSKTRPSSQGAPPAPAGLAPVAPLAQPTDRLPPPDEDEFDY</sequence>
<dbReference type="OrthoDB" id="4851694at2759"/>
<dbReference type="KEGG" id="chig:CH63R_06291"/>
<feature type="compositionally biased region" description="Basic residues" evidence="1">
    <location>
        <begin position="59"/>
        <end position="79"/>
    </location>
</feature>
<dbReference type="VEuPathDB" id="FungiDB:CH63R_06291"/>
<feature type="region of interest" description="Disordered" evidence="1">
    <location>
        <begin position="1"/>
        <end position="100"/>
    </location>
</feature>
<accession>A0A1B7YEY4</accession>
<evidence type="ECO:0000313" key="2">
    <source>
        <dbReference type="EMBL" id="OBR10599.1"/>
    </source>
</evidence>
<feature type="compositionally biased region" description="Acidic residues" evidence="1">
    <location>
        <begin position="84"/>
        <end position="96"/>
    </location>
</feature>
<feature type="compositionally biased region" description="Acidic residues" evidence="1">
    <location>
        <begin position="499"/>
        <end position="512"/>
    </location>
</feature>
<feature type="compositionally biased region" description="Low complexity" evidence="1">
    <location>
        <begin position="461"/>
        <end position="472"/>
    </location>
</feature>
<evidence type="ECO:0000256" key="1">
    <source>
        <dbReference type="SAM" id="MobiDB-lite"/>
    </source>
</evidence>
<dbReference type="RefSeq" id="XP_018159116.1">
    <property type="nucleotide sequence ID" value="XM_018301266.1"/>
</dbReference>
<reference evidence="3" key="1">
    <citation type="journal article" date="2017" name="BMC Genomics">
        <title>Gapless genome assembly of Colletotrichum higginsianum reveals chromosome structure and association of transposable elements with secondary metabolite gene clusters.</title>
        <authorList>
            <person name="Dallery J.-F."/>
            <person name="Lapalu N."/>
            <person name="Zampounis A."/>
            <person name="Pigne S."/>
            <person name="Luyten I."/>
            <person name="Amselem J."/>
            <person name="Wittenberg A.H.J."/>
            <person name="Zhou S."/>
            <person name="de Queiroz M.V."/>
            <person name="Robin G.P."/>
            <person name="Auger A."/>
            <person name="Hainaut M."/>
            <person name="Henrissat B."/>
            <person name="Kim K.-T."/>
            <person name="Lee Y.-H."/>
            <person name="Lespinet O."/>
            <person name="Schwartz D.C."/>
            <person name="Thon M.R."/>
            <person name="O'Connell R.J."/>
        </authorList>
    </citation>
    <scope>NUCLEOTIDE SEQUENCE [LARGE SCALE GENOMIC DNA]</scope>
    <source>
        <strain evidence="3">IMI 349063</strain>
    </source>
</reference>
<dbReference type="Proteomes" id="UP000092177">
    <property type="component" value="Chromosome 4"/>
</dbReference>
<feature type="region of interest" description="Disordered" evidence="1">
    <location>
        <begin position="240"/>
        <end position="582"/>
    </location>
</feature>
<name>A0A1B7YEY4_COLHI</name>
<feature type="compositionally biased region" description="Basic residues" evidence="1">
    <location>
        <begin position="516"/>
        <end position="526"/>
    </location>
</feature>
<evidence type="ECO:0000313" key="3">
    <source>
        <dbReference type="Proteomes" id="UP000092177"/>
    </source>
</evidence>
<feature type="compositionally biased region" description="Polar residues" evidence="1">
    <location>
        <begin position="473"/>
        <end position="482"/>
    </location>
</feature>
<feature type="region of interest" description="Disordered" evidence="1">
    <location>
        <begin position="145"/>
        <end position="172"/>
    </location>
</feature>